<evidence type="ECO:0000313" key="2">
    <source>
        <dbReference type="EMBL" id="GIJ43795.1"/>
    </source>
</evidence>
<dbReference type="SUPFAM" id="SSF81301">
    <property type="entry name" value="Nucleotidyltransferase"/>
    <property type="match status" value="1"/>
</dbReference>
<sequence length="242" mass="26646">MFAPEERDLVRERLFGLAAEDPAVVGVAVVGSSATGDEDRWSDLDLVFAVEGSLDTARERWTRRLYDEFGALHHWDLPAGATTYRVFLLAGGLEVDLAFGPPEEFAAHSPRWRTVFGQAREPRPATPPRAADLIGHAWHHALHARSAIARGRRWQAEHWIGALRTQTLALACLRLGLPSAYAKGAHLLPAEVTDALGPTLVRSLDDDELRRALRAAAQVLLDEIARTDAPLAQRLRPVLTEP</sequence>
<dbReference type="Pfam" id="PF01909">
    <property type="entry name" value="NTP_transf_2"/>
    <property type="match status" value="1"/>
</dbReference>
<dbReference type="Gene3D" id="3.30.460.10">
    <property type="entry name" value="Beta Polymerase, domain 2"/>
    <property type="match status" value="1"/>
</dbReference>
<protein>
    <recommendedName>
        <fullName evidence="1">Polymerase nucleotidyl transferase domain-containing protein</fullName>
    </recommendedName>
</protein>
<proteinExistence type="predicted"/>
<feature type="domain" description="Polymerase nucleotidyl transferase" evidence="1">
    <location>
        <begin position="21"/>
        <end position="76"/>
    </location>
</feature>
<evidence type="ECO:0000259" key="1">
    <source>
        <dbReference type="Pfam" id="PF01909"/>
    </source>
</evidence>
<name>A0A8J4DMH4_9ACTN</name>
<keyword evidence="3" id="KW-1185">Reference proteome</keyword>
<dbReference type="Proteomes" id="UP000619260">
    <property type="component" value="Unassembled WGS sequence"/>
</dbReference>
<dbReference type="InterPro" id="IPR043519">
    <property type="entry name" value="NT_sf"/>
</dbReference>
<accession>A0A8J4DMH4</accession>
<organism evidence="2 3">
    <name type="scientific">Virgisporangium aliadipatigenens</name>
    <dbReference type="NCBI Taxonomy" id="741659"/>
    <lineage>
        <taxon>Bacteria</taxon>
        <taxon>Bacillati</taxon>
        <taxon>Actinomycetota</taxon>
        <taxon>Actinomycetes</taxon>
        <taxon>Micromonosporales</taxon>
        <taxon>Micromonosporaceae</taxon>
        <taxon>Virgisporangium</taxon>
    </lineage>
</organism>
<dbReference type="AlphaFoldDB" id="A0A8J4DMH4"/>
<evidence type="ECO:0000313" key="3">
    <source>
        <dbReference type="Proteomes" id="UP000619260"/>
    </source>
</evidence>
<reference evidence="2" key="1">
    <citation type="submission" date="2021-01" db="EMBL/GenBank/DDBJ databases">
        <title>Whole genome shotgun sequence of Virgisporangium aliadipatigenens NBRC 105644.</title>
        <authorList>
            <person name="Komaki H."/>
            <person name="Tamura T."/>
        </authorList>
    </citation>
    <scope>NUCLEOTIDE SEQUENCE</scope>
    <source>
        <strain evidence="2">NBRC 105644</strain>
    </source>
</reference>
<gene>
    <name evidence="2" type="ORF">Val02_06810</name>
</gene>
<dbReference type="GO" id="GO:0016779">
    <property type="term" value="F:nucleotidyltransferase activity"/>
    <property type="evidence" value="ECO:0007669"/>
    <property type="project" value="InterPro"/>
</dbReference>
<dbReference type="InterPro" id="IPR002934">
    <property type="entry name" value="Polymerase_NTP_transf_dom"/>
</dbReference>
<dbReference type="EMBL" id="BOPF01000002">
    <property type="protein sequence ID" value="GIJ43795.1"/>
    <property type="molecule type" value="Genomic_DNA"/>
</dbReference>
<comment type="caution">
    <text evidence="2">The sequence shown here is derived from an EMBL/GenBank/DDBJ whole genome shotgun (WGS) entry which is preliminary data.</text>
</comment>